<dbReference type="HOGENOM" id="CLU_2576160_0_0_1"/>
<reference evidence="1" key="1">
    <citation type="journal article" date="2012" name="Nature">
        <title>The oyster genome reveals stress adaptation and complexity of shell formation.</title>
        <authorList>
            <person name="Zhang G."/>
            <person name="Fang X."/>
            <person name="Guo X."/>
            <person name="Li L."/>
            <person name="Luo R."/>
            <person name="Xu F."/>
            <person name="Yang P."/>
            <person name="Zhang L."/>
            <person name="Wang X."/>
            <person name="Qi H."/>
            <person name="Xiong Z."/>
            <person name="Que H."/>
            <person name="Xie Y."/>
            <person name="Holland P.W."/>
            <person name="Paps J."/>
            <person name="Zhu Y."/>
            <person name="Wu F."/>
            <person name="Chen Y."/>
            <person name="Wang J."/>
            <person name="Peng C."/>
            <person name="Meng J."/>
            <person name="Yang L."/>
            <person name="Liu J."/>
            <person name="Wen B."/>
            <person name="Zhang N."/>
            <person name="Huang Z."/>
            <person name="Zhu Q."/>
            <person name="Feng Y."/>
            <person name="Mount A."/>
            <person name="Hedgecock D."/>
            <person name="Xu Z."/>
            <person name="Liu Y."/>
            <person name="Domazet-Loso T."/>
            <person name="Du Y."/>
            <person name="Sun X."/>
            <person name="Zhang S."/>
            <person name="Liu B."/>
            <person name="Cheng P."/>
            <person name="Jiang X."/>
            <person name="Li J."/>
            <person name="Fan D."/>
            <person name="Wang W."/>
            <person name="Fu W."/>
            <person name="Wang T."/>
            <person name="Wang B."/>
            <person name="Zhang J."/>
            <person name="Peng Z."/>
            <person name="Li Y."/>
            <person name="Li N."/>
            <person name="Wang J."/>
            <person name="Chen M."/>
            <person name="He Y."/>
            <person name="Tan F."/>
            <person name="Song X."/>
            <person name="Zheng Q."/>
            <person name="Huang R."/>
            <person name="Yang H."/>
            <person name="Du X."/>
            <person name="Chen L."/>
            <person name="Yang M."/>
            <person name="Gaffney P.M."/>
            <person name="Wang S."/>
            <person name="Luo L."/>
            <person name="She Z."/>
            <person name="Ming Y."/>
            <person name="Huang W."/>
            <person name="Zhang S."/>
            <person name="Huang B."/>
            <person name="Zhang Y."/>
            <person name="Qu T."/>
            <person name="Ni P."/>
            <person name="Miao G."/>
            <person name="Wang J."/>
            <person name="Wang Q."/>
            <person name="Steinberg C.E."/>
            <person name="Wang H."/>
            <person name="Li N."/>
            <person name="Qian L."/>
            <person name="Zhang G."/>
            <person name="Li Y."/>
            <person name="Yang H."/>
            <person name="Liu X."/>
            <person name="Wang J."/>
            <person name="Yin Y."/>
            <person name="Wang J."/>
        </authorList>
    </citation>
    <scope>NUCLEOTIDE SEQUENCE [LARGE SCALE GENOMIC DNA]</scope>
    <source>
        <strain evidence="1">05x7-T-G4-1.051#20</strain>
    </source>
</reference>
<accession>K1R4C5</accession>
<name>K1R4C5_MAGGI</name>
<dbReference type="InParanoid" id="K1R4C5"/>
<protein>
    <submittedName>
        <fullName evidence="1">Uncharacterized protein</fullName>
    </submittedName>
</protein>
<evidence type="ECO:0000313" key="1">
    <source>
        <dbReference type="EMBL" id="EKC38374.1"/>
    </source>
</evidence>
<organism evidence="1">
    <name type="scientific">Magallana gigas</name>
    <name type="common">Pacific oyster</name>
    <name type="synonym">Crassostrea gigas</name>
    <dbReference type="NCBI Taxonomy" id="29159"/>
    <lineage>
        <taxon>Eukaryota</taxon>
        <taxon>Metazoa</taxon>
        <taxon>Spiralia</taxon>
        <taxon>Lophotrochozoa</taxon>
        <taxon>Mollusca</taxon>
        <taxon>Bivalvia</taxon>
        <taxon>Autobranchia</taxon>
        <taxon>Pteriomorphia</taxon>
        <taxon>Ostreida</taxon>
        <taxon>Ostreoidea</taxon>
        <taxon>Ostreidae</taxon>
        <taxon>Magallana</taxon>
    </lineage>
</organism>
<sequence length="81" mass="8888">MSINRGRNVSNWSQTSYWSQTYWPDTSDRSKSTSWATGKKMPSMTCKMTWDYVCTDSAVVVGGGGGYVTTVVDVDGLSMVS</sequence>
<dbReference type="AlphaFoldDB" id="K1R4C5"/>
<dbReference type="EMBL" id="JH816985">
    <property type="protein sequence ID" value="EKC38374.1"/>
    <property type="molecule type" value="Genomic_DNA"/>
</dbReference>
<proteinExistence type="predicted"/>
<gene>
    <name evidence="1" type="ORF">CGI_10021747</name>
</gene>